<dbReference type="Gene3D" id="3.10.20.310">
    <property type="entry name" value="membrane protein fhac"/>
    <property type="match status" value="1"/>
</dbReference>
<comment type="subcellular location">
    <subcellularLocation>
        <location evidence="1">Membrane</location>
    </subcellularLocation>
</comment>
<feature type="domain" description="POTRA" evidence="7">
    <location>
        <begin position="208"/>
        <end position="275"/>
    </location>
</feature>
<dbReference type="PANTHER" id="PTHR12815">
    <property type="entry name" value="SORTING AND ASSEMBLY MACHINERY SAMM50 PROTEIN FAMILY MEMBER"/>
    <property type="match status" value="1"/>
</dbReference>
<dbReference type="EMBL" id="VTHL01000011">
    <property type="protein sequence ID" value="TYZ08947.1"/>
    <property type="molecule type" value="Genomic_DNA"/>
</dbReference>
<dbReference type="InterPro" id="IPR010827">
    <property type="entry name" value="BamA/TamA_POTRA"/>
</dbReference>
<gene>
    <name evidence="8" type="ORF">FY528_12085</name>
</gene>
<keyword evidence="2" id="KW-1134">Transmembrane beta strand</keyword>
<name>A0A5D6V169_9BACT</name>
<protein>
    <submittedName>
        <fullName evidence="8">BamA/TamA family outer membrane protein</fullName>
    </submittedName>
</protein>
<evidence type="ECO:0000313" key="8">
    <source>
        <dbReference type="EMBL" id="TYZ08947.1"/>
    </source>
</evidence>
<accession>A0A5D6V169</accession>
<evidence type="ECO:0000256" key="3">
    <source>
        <dbReference type="ARBA" id="ARBA00022692"/>
    </source>
</evidence>
<evidence type="ECO:0000259" key="7">
    <source>
        <dbReference type="Pfam" id="PF07244"/>
    </source>
</evidence>
<dbReference type="Gene3D" id="2.40.160.50">
    <property type="entry name" value="membrane protein fhac: a member of the omp85/tpsb transporter family"/>
    <property type="match status" value="1"/>
</dbReference>
<evidence type="ECO:0000256" key="2">
    <source>
        <dbReference type="ARBA" id="ARBA00022452"/>
    </source>
</evidence>
<dbReference type="GO" id="GO:0019867">
    <property type="term" value="C:outer membrane"/>
    <property type="evidence" value="ECO:0007669"/>
    <property type="project" value="InterPro"/>
</dbReference>
<sequence>MYVRLLAFGVFLWLLLGSTAAVWAQSSPSIPALQSPPLPPDSVAKPQAVLPVAARKPWVLVLEADAADQPVLRRYRPRLVLPDSLSVVREVRELVLAIQNAAYLLASADRLRWQQDTVRVTLYVGEQFRWAQLRSGNLGDALLTRAGYRERFFTAKPFLPAEWTRLQQRILAEAENQGYPFASVRLDSVTLTDREVSGRVVLERGPVVYFDSLEVVGATKTRKQFLARYLQILPNQPYSQQRVDAAARLLRQLPYLRLRAQPEVRFAQHKARVYLLLEDRPSNQFDAIVGILPNTATNTGQKKVQLTGDVTINLRNIRGGGKQLGLQWRKVDAASQLLDAQYVHPGFFGTPLEVGASFNLYRQTQANPFQTVRPRLQVTYPTPSAGRVALFTEWRSSRLLADSTYKLLTALPSTIDTRYDAYGLDYTWNALDDLYFPRRGTLATGQAAIGNKRISKNSELNDTLYQRVALRTTQVTLGLRLEQYFRLGRNGVLLTRVRGEALLNKRLFLNDLFRLGGLTTLRGFNELNFYANQYAVGTVEFRQFTGQDAYVFLFADQAWLRQDIVAQPYYEDAPTGLGAGLSFRTGAGVFQFVYSLGRSEQQKLALNASKIHFGITNRF</sequence>
<feature type="chain" id="PRO_5022834133" evidence="5">
    <location>
        <begin position="25"/>
        <end position="619"/>
    </location>
</feature>
<evidence type="ECO:0000256" key="1">
    <source>
        <dbReference type="ARBA" id="ARBA00004370"/>
    </source>
</evidence>
<organism evidence="8 9">
    <name type="scientific">Hymenobacter lutimineralis</name>
    <dbReference type="NCBI Taxonomy" id="2606448"/>
    <lineage>
        <taxon>Bacteria</taxon>
        <taxon>Pseudomonadati</taxon>
        <taxon>Bacteroidota</taxon>
        <taxon>Cytophagia</taxon>
        <taxon>Cytophagales</taxon>
        <taxon>Hymenobacteraceae</taxon>
        <taxon>Hymenobacter</taxon>
    </lineage>
</organism>
<dbReference type="PANTHER" id="PTHR12815:SF18">
    <property type="entry name" value="SORTING AND ASSEMBLY MACHINERY COMPONENT 50 HOMOLOG"/>
    <property type="match status" value="1"/>
</dbReference>
<evidence type="ECO:0000256" key="5">
    <source>
        <dbReference type="SAM" id="SignalP"/>
    </source>
</evidence>
<comment type="caution">
    <text evidence="8">The sequence shown here is derived from an EMBL/GenBank/DDBJ whole genome shotgun (WGS) entry which is preliminary data.</text>
</comment>
<dbReference type="InterPro" id="IPR039910">
    <property type="entry name" value="D15-like"/>
</dbReference>
<feature type="signal peptide" evidence="5">
    <location>
        <begin position="1"/>
        <end position="24"/>
    </location>
</feature>
<keyword evidence="5" id="KW-0732">Signal</keyword>
<feature type="domain" description="Bacterial surface antigen (D15)" evidence="6">
    <location>
        <begin position="316"/>
        <end position="619"/>
    </location>
</feature>
<proteinExistence type="predicted"/>
<evidence type="ECO:0000256" key="4">
    <source>
        <dbReference type="ARBA" id="ARBA00023136"/>
    </source>
</evidence>
<dbReference type="Pfam" id="PF07244">
    <property type="entry name" value="POTRA"/>
    <property type="match status" value="1"/>
</dbReference>
<evidence type="ECO:0000313" key="9">
    <source>
        <dbReference type="Proteomes" id="UP000322791"/>
    </source>
</evidence>
<keyword evidence="4" id="KW-0472">Membrane</keyword>
<keyword evidence="9" id="KW-1185">Reference proteome</keyword>
<reference evidence="8 9" key="1">
    <citation type="submission" date="2019-08" db="EMBL/GenBank/DDBJ databases">
        <authorList>
            <person name="Seo M.-J."/>
        </authorList>
    </citation>
    <scope>NUCLEOTIDE SEQUENCE [LARGE SCALE GENOMIC DNA]</scope>
    <source>
        <strain evidence="8 9">KIGAM108</strain>
    </source>
</reference>
<dbReference type="AlphaFoldDB" id="A0A5D6V169"/>
<dbReference type="Pfam" id="PF01103">
    <property type="entry name" value="Omp85"/>
    <property type="match status" value="1"/>
</dbReference>
<dbReference type="Proteomes" id="UP000322791">
    <property type="component" value="Unassembled WGS sequence"/>
</dbReference>
<keyword evidence="3" id="KW-0812">Transmembrane</keyword>
<evidence type="ECO:0000259" key="6">
    <source>
        <dbReference type="Pfam" id="PF01103"/>
    </source>
</evidence>
<dbReference type="InterPro" id="IPR000184">
    <property type="entry name" value="Bac_surfAg_D15"/>
</dbReference>